<evidence type="ECO:0000313" key="2">
    <source>
        <dbReference type="Proteomes" id="UP000324222"/>
    </source>
</evidence>
<dbReference type="AlphaFoldDB" id="A0A5B7DVN9"/>
<reference evidence="1 2" key="1">
    <citation type="submission" date="2019-05" db="EMBL/GenBank/DDBJ databases">
        <title>Another draft genome of Portunus trituberculatus and its Hox gene families provides insights of decapod evolution.</title>
        <authorList>
            <person name="Jeong J.-H."/>
            <person name="Song I."/>
            <person name="Kim S."/>
            <person name="Choi T."/>
            <person name="Kim D."/>
            <person name="Ryu S."/>
            <person name="Kim W."/>
        </authorList>
    </citation>
    <scope>NUCLEOTIDE SEQUENCE [LARGE SCALE GENOMIC DNA]</scope>
    <source>
        <tissue evidence="1">Muscle</tissue>
    </source>
</reference>
<accession>A0A5B7DVN9</accession>
<dbReference type="EMBL" id="VSRR010001426">
    <property type="protein sequence ID" value="MPC25167.1"/>
    <property type="molecule type" value="Genomic_DNA"/>
</dbReference>
<proteinExistence type="predicted"/>
<evidence type="ECO:0000313" key="1">
    <source>
        <dbReference type="EMBL" id="MPC25167.1"/>
    </source>
</evidence>
<dbReference type="Proteomes" id="UP000324222">
    <property type="component" value="Unassembled WGS sequence"/>
</dbReference>
<protein>
    <submittedName>
        <fullName evidence="1">Uncharacterized protein</fullName>
    </submittedName>
</protein>
<keyword evidence="2" id="KW-1185">Reference proteome</keyword>
<organism evidence="1 2">
    <name type="scientific">Portunus trituberculatus</name>
    <name type="common">Swimming crab</name>
    <name type="synonym">Neptunus trituberculatus</name>
    <dbReference type="NCBI Taxonomy" id="210409"/>
    <lineage>
        <taxon>Eukaryota</taxon>
        <taxon>Metazoa</taxon>
        <taxon>Ecdysozoa</taxon>
        <taxon>Arthropoda</taxon>
        <taxon>Crustacea</taxon>
        <taxon>Multicrustacea</taxon>
        <taxon>Malacostraca</taxon>
        <taxon>Eumalacostraca</taxon>
        <taxon>Eucarida</taxon>
        <taxon>Decapoda</taxon>
        <taxon>Pleocyemata</taxon>
        <taxon>Brachyura</taxon>
        <taxon>Eubrachyura</taxon>
        <taxon>Portunoidea</taxon>
        <taxon>Portunidae</taxon>
        <taxon>Portuninae</taxon>
        <taxon>Portunus</taxon>
    </lineage>
</organism>
<gene>
    <name evidence="1" type="ORF">E2C01_018269</name>
</gene>
<comment type="caution">
    <text evidence="1">The sequence shown here is derived from an EMBL/GenBank/DDBJ whole genome shotgun (WGS) entry which is preliminary data.</text>
</comment>
<name>A0A5B7DVN9_PORTR</name>
<sequence>MARHFDLMLSIQKPFSVSRPVRCSSSLNWLIVKGRTKFCMYTTLDGGLRDGAIAGLVLGTEPERFSYLFLECRDLDLDELLDELEDEECLFLRFLGVGDLEESSDELKIGYI</sequence>